<evidence type="ECO:0000256" key="8">
    <source>
        <dbReference type="ARBA" id="ARBA00066637"/>
    </source>
</evidence>
<dbReference type="Pfam" id="PF17820">
    <property type="entry name" value="PDZ_6"/>
    <property type="match status" value="1"/>
</dbReference>
<dbReference type="InterPro" id="IPR004447">
    <property type="entry name" value="Peptidase_S41A"/>
</dbReference>
<dbReference type="EC" id="3.4.21.102" evidence="8"/>
<evidence type="ECO:0000313" key="13">
    <source>
        <dbReference type="EMBL" id="AGY58978.1"/>
    </source>
</evidence>
<dbReference type="GO" id="GO:0009579">
    <property type="term" value="C:thylakoid"/>
    <property type="evidence" value="ECO:0007669"/>
    <property type="project" value="UniProtKB-SubCell"/>
</dbReference>
<evidence type="ECO:0000256" key="6">
    <source>
        <dbReference type="ARBA" id="ARBA00051784"/>
    </source>
</evidence>
<dbReference type="Pfam" id="PF03572">
    <property type="entry name" value="Peptidase_S41"/>
    <property type="match status" value="1"/>
</dbReference>
<comment type="catalytic activity">
    <reaction evidence="6">
        <text>The enzyme shows specific recognition of a C-terminal tripeptide, Xaa-Yaa-Zaa, in which Xaa is preferably Ala or Leu, Yaa is preferably Ala or Tyr, and Zaa is preferably Ala, but then cleaves at a variable distance from the C-terminus. A typical cleavage is -Ala-Ala-|-Arg-Ala-Ala-Lys-Glu-Asn-Tyr-Ala-Leu-Ala-Ala.</text>
        <dbReference type="EC" id="3.4.21.102"/>
    </reaction>
</comment>
<organism evidence="13 14">
    <name type="scientific">Gloeobacter kilaueensis (strain ATCC BAA-2537 / CCAP 1431/1 / ULC 316 / JS1)</name>
    <dbReference type="NCBI Taxonomy" id="1183438"/>
    <lineage>
        <taxon>Bacteria</taxon>
        <taxon>Bacillati</taxon>
        <taxon>Cyanobacteriota</taxon>
        <taxon>Cyanophyceae</taxon>
        <taxon>Gloeobacterales</taxon>
        <taxon>Gloeobacteraceae</taxon>
        <taxon>Gloeobacter</taxon>
    </lineage>
</organism>
<dbReference type="PROSITE" id="PS50106">
    <property type="entry name" value="PDZ"/>
    <property type="match status" value="1"/>
</dbReference>
<keyword evidence="3 9" id="KW-0378">Hydrolase</keyword>
<evidence type="ECO:0000256" key="4">
    <source>
        <dbReference type="ARBA" id="ARBA00022825"/>
    </source>
</evidence>
<keyword evidence="11" id="KW-0732">Signal</keyword>
<comment type="similarity">
    <text evidence="1 9">Belongs to the peptidase S41A family.</text>
</comment>
<dbReference type="PANTHER" id="PTHR32060">
    <property type="entry name" value="TAIL-SPECIFIC PROTEASE"/>
    <property type="match status" value="1"/>
</dbReference>
<dbReference type="OrthoDB" id="9812068at2"/>
<dbReference type="PANTHER" id="PTHR32060:SF30">
    <property type="entry name" value="CARBOXY-TERMINAL PROCESSING PROTEASE CTPA"/>
    <property type="match status" value="1"/>
</dbReference>
<dbReference type="KEGG" id="glj:GKIL_2732"/>
<evidence type="ECO:0000256" key="2">
    <source>
        <dbReference type="ARBA" id="ARBA00022670"/>
    </source>
</evidence>
<protein>
    <recommendedName>
        <fullName evidence="8">C-terminal processing peptidase</fullName>
        <ecNumber evidence="8">3.4.21.102</ecNumber>
    </recommendedName>
</protein>
<evidence type="ECO:0000256" key="1">
    <source>
        <dbReference type="ARBA" id="ARBA00009179"/>
    </source>
</evidence>
<dbReference type="PATRIC" id="fig|1183438.3.peg.2691"/>
<keyword evidence="2 9" id="KW-0645">Protease</keyword>
<evidence type="ECO:0000313" key="14">
    <source>
        <dbReference type="Proteomes" id="UP000017396"/>
    </source>
</evidence>
<dbReference type="Proteomes" id="UP000017396">
    <property type="component" value="Chromosome"/>
</dbReference>
<evidence type="ECO:0000259" key="12">
    <source>
        <dbReference type="PROSITE" id="PS50106"/>
    </source>
</evidence>
<feature type="signal peptide" evidence="11">
    <location>
        <begin position="1"/>
        <end position="25"/>
    </location>
</feature>
<dbReference type="SMART" id="SM00228">
    <property type="entry name" value="PDZ"/>
    <property type="match status" value="1"/>
</dbReference>
<keyword evidence="14" id="KW-1185">Reference proteome</keyword>
<comment type="subcellular location">
    <subcellularLocation>
        <location evidence="7">Thylakoid</location>
    </subcellularLocation>
</comment>
<dbReference type="GO" id="GO:0006508">
    <property type="term" value="P:proteolysis"/>
    <property type="evidence" value="ECO:0007669"/>
    <property type="project" value="UniProtKB-KW"/>
</dbReference>
<gene>
    <name evidence="13" type="primary">prc</name>
    <name evidence="13" type="ORF">GKIL_2732</name>
</gene>
<evidence type="ECO:0000256" key="9">
    <source>
        <dbReference type="RuleBase" id="RU004404"/>
    </source>
</evidence>
<dbReference type="InterPro" id="IPR036034">
    <property type="entry name" value="PDZ_sf"/>
</dbReference>
<dbReference type="GO" id="GO:0030288">
    <property type="term" value="C:outer membrane-bounded periplasmic space"/>
    <property type="evidence" value="ECO:0007669"/>
    <property type="project" value="TreeGrafter"/>
</dbReference>
<dbReference type="GO" id="GO:0004252">
    <property type="term" value="F:serine-type endopeptidase activity"/>
    <property type="evidence" value="ECO:0007669"/>
    <property type="project" value="UniProtKB-EC"/>
</dbReference>
<dbReference type="CDD" id="cd07560">
    <property type="entry name" value="Peptidase_S41_CPP"/>
    <property type="match status" value="1"/>
</dbReference>
<dbReference type="InterPro" id="IPR001478">
    <property type="entry name" value="PDZ"/>
</dbReference>
<dbReference type="Gene3D" id="3.30.750.44">
    <property type="match status" value="1"/>
</dbReference>
<dbReference type="InterPro" id="IPR029045">
    <property type="entry name" value="ClpP/crotonase-like_dom_sf"/>
</dbReference>
<dbReference type="CDD" id="cd06782">
    <property type="entry name" value="cpPDZ_CPP-like"/>
    <property type="match status" value="1"/>
</dbReference>
<dbReference type="SUPFAM" id="SSF50156">
    <property type="entry name" value="PDZ domain-like"/>
    <property type="match status" value="1"/>
</dbReference>
<reference evidence="13 14" key="1">
    <citation type="journal article" date="2013" name="PLoS ONE">
        <title>Cultivation and Complete Genome Sequencing of Gloeobacter kilaueensis sp. nov., from a Lava Cave in Kilauea Caldera, Hawai'i.</title>
        <authorList>
            <person name="Saw J.H."/>
            <person name="Schatz M."/>
            <person name="Brown M.V."/>
            <person name="Kunkel D.D."/>
            <person name="Foster J.S."/>
            <person name="Shick H."/>
            <person name="Christensen S."/>
            <person name="Hou S."/>
            <person name="Wan X."/>
            <person name="Donachie S.P."/>
        </authorList>
    </citation>
    <scope>NUCLEOTIDE SEQUENCE [LARGE SCALE GENOMIC DNA]</scope>
    <source>
        <strain evidence="14">JS</strain>
    </source>
</reference>
<sequence length="442" mass="47543">MLGMYRLRRTLVWLLLSGAVLSAPAAVQARPPLPVAFDLQLVDSPKAIVDEVWQTVNSEYVDATFNKQDWQRVRQQLLSREYASKADAYKAIRTALEGLGDPYTRFLEPREFQALTEETSGQLIGVGVTLRPPSPDRRLPQVVATVAGGPAARAGVHVEDQLVAVDGRPTTDVPLPEVTRRIRGENGTQVTLTVLRNRKQKIKFTLTRAPIELPVVTAALKSEQGQKLGYIRLAEFSARATSQVKKALLSLRHQGAQGWIFDLRSNPGGAVDAAIGIANLFLENGNIVSVIDREGVQDTVASAHRPVSSLPMVVLVDGGSASASEILAGALQDNRRATLVGTKTFGKALVQQMNALSDGSGLNVTIAHYLTPAGQDIGHKGLNPDIVAPFPEQLRKKFTIEQVATAADPQYKQGTTTLLKALTPPPQATSPSSQSRSGAQVP</sequence>
<dbReference type="STRING" id="1183438.GKIL_2732"/>
<dbReference type="Gene3D" id="2.30.42.10">
    <property type="match status" value="1"/>
</dbReference>
<dbReference type="eggNOG" id="COG0793">
    <property type="taxonomic scope" value="Bacteria"/>
</dbReference>
<evidence type="ECO:0000256" key="7">
    <source>
        <dbReference type="ARBA" id="ARBA00060385"/>
    </source>
</evidence>
<accession>U5QJD4</accession>
<dbReference type="HOGENOM" id="CLU_017295_0_0_3"/>
<dbReference type="FunFam" id="3.30.750.44:FF:000002">
    <property type="entry name" value="carboxyl-terminal-processing peptidase 2, chloroplastic"/>
    <property type="match status" value="1"/>
</dbReference>
<evidence type="ECO:0000256" key="3">
    <source>
        <dbReference type="ARBA" id="ARBA00022801"/>
    </source>
</evidence>
<evidence type="ECO:0000256" key="11">
    <source>
        <dbReference type="SAM" id="SignalP"/>
    </source>
</evidence>
<keyword evidence="5" id="KW-0793">Thylakoid</keyword>
<dbReference type="GO" id="GO:0007165">
    <property type="term" value="P:signal transduction"/>
    <property type="evidence" value="ECO:0007669"/>
    <property type="project" value="TreeGrafter"/>
</dbReference>
<dbReference type="SUPFAM" id="SSF52096">
    <property type="entry name" value="ClpP/crotonase"/>
    <property type="match status" value="1"/>
</dbReference>
<feature type="domain" description="PDZ" evidence="12">
    <location>
        <begin position="112"/>
        <end position="183"/>
    </location>
</feature>
<feature type="region of interest" description="Disordered" evidence="10">
    <location>
        <begin position="415"/>
        <end position="442"/>
    </location>
</feature>
<dbReference type="SMART" id="SM00245">
    <property type="entry name" value="TSPc"/>
    <property type="match status" value="1"/>
</dbReference>
<evidence type="ECO:0000256" key="5">
    <source>
        <dbReference type="ARBA" id="ARBA00023078"/>
    </source>
</evidence>
<dbReference type="AlphaFoldDB" id="U5QJD4"/>
<dbReference type="EMBL" id="CP003587">
    <property type="protein sequence ID" value="AGY58978.1"/>
    <property type="molecule type" value="Genomic_DNA"/>
</dbReference>
<evidence type="ECO:0000256" key="10">
    <source>
        <dbReference type="SAM" id="MobiDB-lite"/>
    </source>
</evidence>
<dbReference type="InterPro" id="IPR041489">
    <property type="entry name" value="PDZ_6"/>
</dbReference>
<name>U5QJD4_GLOK1</name>
<proteinExistence type="inferred from homology"/>
<dbReference type="NCBIfam" id="TIGR00225">
    <property type="entry name" value="prc"/>
    <property type="match status" value="1"/>
</dbReference>
<feature type="chain" id="PRO_5004664017" description="C-terminal processing peptidase" evidence="11">
    <location>
        <begin position="26"/>
        <end position="442"/>
    </location>
</feature>
<dbReference type="RefSeq" id="WP_023174188.1">
    <property type="nucleotide sequence ID" value="NC_022600.1"/>
</dbReference>
<dbReference type="InterPro" id="IPR005151">
    <property type="entry name" value="Tail-specific_protease"/>
</dbReference>
<dbReference type="Gene3D" id="3.90.226.10">
    <property type="entry name" value="2-enoyl-CoA Hydratase, Chain A, domain 1"/>
    <property type="match status" value="1"/>
</dbReference>
<keyword evidence="4 9" id="KW-0720">Serine protease</keyword>